<keyword evidence="1 5" id="KW-0963">Cytoplasm</keyword>
<dbReference type="Pfam" id="PF02601">
    <property type="entry name" value="Exonuc_VII_L"/>
    <property type="match status" value="1"/>
</dbReference>
<evidence type="ECO:0000259" key="8">
    <source>
        <dbReference type="Pfam" id="PF02601"/>
    </source>
</evidence>
<keyword evidence="11" id="KW-1185">Reference proteome</keyword>
<dbReference type="AlphaFoldDB" id="A0A1I3WNZ5"/>
<keyword evidence="4 5" id="KW-0269">Exonuclease</keyword>
<dbReference type="OrthoDB" id="9802795at2"/>
<evidence type="ECO:0000256" key="3">
    <source>
        <dbReference type="ARBA" id="ARBA00022801"/>
    </source>
</evidence>
<evidence type="ECO:0000313" key="10">
    <source>
        <dbReference type="EMBL" id="SFK08899.1"/>
    </source>
</evidence>
<comment type="subunit">
    <text evidence="5">Heterooligomer composed of large and small subunits.</text>
</comment>
<dbReference type="GO" id="GO:0009318">
    <property type="term" value="C:exodeoxyribonuclease VII complex"/>
    <property type="evidence" value="ECO:0007669"/>
    <property type="project" value="UniProtKB-UniRule"/>
</dbReference>
<dbReference type="STRING" id="258723.GCA_900169305_00815"/>
<feature type="domain" description="Exonuclease VII large subunit C-terminal" evidence="8">
    <location>
        <begin position="125"/>
        <end position="438"/>
    </location>
</feature>
<dbReference type="GO" id="GO:0003676">
    <property type="term" value="F:nucleic acid binding"/>
    <property type="evidence" value="ECO:0007669"/>
    <property type="project" value="InterPro"/>
</dbReference>
<dbReference type="InterPro" id="IPR003753">
    <property type="entry name" value="Exonuc_VII_L"/>
</dbReference>
<dbReference type="GO" id="GO:0008855">
    <property type="term" value="F:exodeoxyribonuclease VII activity"/>
    <property type="evidence" value="ECO:0007669"/>
    <property type="project" value="UniProtKB-UniRule"/>
</dbReference>
<name>A0A1I3WNZ5_9LACT</name>
<dbReference type="EC" id="3.1.11.6" evidence="5"/>
<evidence type="ECO:0000256" key="2">
    <source>
        <dbReference type="ARBA" id="ARBA00022722"/>
    </source>
</evidence>
<dbReference type="InterPro" id="IPR020579">
    <property type="entry name" value="Exonuc_VII_lsu_C"/>
</dbReference>
<dbReference type="CDD" id="cd04489">
    <property type="entry name" value="ExoVII_LU_OBF"/>
    <property type="match status" value="1"/>
</dbReference>
<proteinExistence type="inferred from homology"/>
<evidence type="ECO:0000313" key="11">
    <source>
        <dbReference type="Proteomes" id="UP000199589"/>
    </source>
</evidence>
<protein>
    <recommendedName>
        <fullName evidence="5">Exodeoxyribonuclease 7 large subunit</fullName>
        <ecNumber evidence="5">3.1.11.6</ecNumber>
    </recommendedName>
    <alternativeName>
        <fullName evidence="5">Exodeoxyribonuclease VII large subunit</fullName>
        <shortName evidence="5">Exonuclease VII large subunit</shortName>
    </alternativeName>
</protein>
<dbReference type="Pfam" id="PF13742">
    <property type="entry name" value="tRNA_anti_2"/>
    <property type="match status" value="1"/>
</dbReference>
<comment type="similarity">
    <text evidence="5 6">Belongs to the XseA family.</text>
</comment>
<feature type="coiled-coil region" evidence="7">
    <location>
        <begin position="281"/>
        <end position="383"/>
    </location>
</feature>
<comment type="function">
    <text evidence="5">Bidirectionally degrades single-stranded DNA into large acid-insoluble oligonucleotides, which are then degraded further into small acid-soluble oligonucleotides.</text>
</comment>
<evidence type="ECO:0000259" key="9">
    <source>
        <dbReference type="Pfam" id="PF13742"/>
    </source>
</evidence>
<dbReference type="EMBL" id="FOSJ01000009">
    <property type="protein sequence ID" value="SFK08899.1"/>
    <property type="molecule type" value="Genomic_DNA"/>
</dbReference>
<evidence type="ECO:0000256" key="4">
    <source>
        <dbReference type="ARBA" id="ARBA00022839"/>
    </source>
</evidence>
<dbReference type="PANTHER" id="PTHR30008:SF0">
    <property type="entry name" value="EXODEOXYRIBONUCLEASE 7 LARGE SUBUNIT"/>
    <property type="match status" value="1"/>
</dbReference>
<dbReference type="NCBIfam" id="TIGR00237">
    <property type="entry name" value="xseA"/>
    <property type="match status" value="1"/>
</dbReference>
<accession>A0A1I3WNZ5</accession>
<sequence>MNEQYLTISQLTKYVKRKFDNDPYMERVFLTGEISNFNRNRKNSHQYFSLKDEQAKISAVMFYGDFKKLKFQPEEGMSVLVIGRVSVYERTGSYQIYIEHMEPDGIGALYQAYEESKKRLSAEGVFDQSRKQSLPRFPKRIGVITSRSGAVIRDIITTVNRRFPSVQLVLFPTLVQGEKAAGSIAENIQAADAKNNLDILIVARGGGSFEDLWPFNEEVVVRAIEAANTPVISSVGHETDTTLSDLTADVRAATPTAAAELAVPVLSDELIKIEQQEHRLFRSYKNQISALKERLERIERSYIFRQPQRLYEGYSQNVDQLQQQLIQVMKEKILLLNQDSNLLTQRLKALDPTQSIELYKRNVEQLEKQLLRAQKQIVQQSDKQLTYYIQSLEHLSPLKILGRGYSYVRKDNQVIKTTKSLSVSDKISVQMSEGSFTAEITDIEKEN</sequence>
<dbReference type="RefSeq" id="WP_091896346.1">
    <property type="nucleotide sequence ID" value="NZ_FOSJ01000009.1"/>
</dbReference>
<comment type="subcellular location">
    <subcellularLocation>
        <location evidence="5 6">Cytoplasm</location>
    </subcellularLocation>
</comment>
<feature type="domain" description="OB-fold nucleic acid binding" evidence="9">
    <location>
        <begin position="6"/>
        <end position="102"/>
    </location>
</feature>
<organism evidence="10 11">
    <name type="scientific">Marinilactibacillus piezotolerans</name>
    <dbReference type="NCBI Taxonomy" id="258723"/>
    <lineage>
        <taxon>Bacteria</taxon>
        <taxon>Bacillati</taxon>
        <taxon>Bacillota</taxon>
        <taxon>Bacilli</taxon>
        <taxon>Lactobacillales</taxon>
        <taxon>Carnobacteriaceae</taxon>
        <taxon>Marinilactibacillus</taxon>
    </lineage>
</organism>
<dbReference type="PANTHER" id="PTHR30008">
    <property type="entry name" value="EXODEOXYRIBONUCLEASE 7 LARGE SUBUNIT"/>
    <property type="match status" value="1"/>
</dbReference>
<gene>
    <name evidence="5" type="primary">xseA</name>
    <name evidence="10" type="ORF">SAMN04488569_100921</name>
</gene>
<dbReference type="Proteomes" id="UP000199589">
    <property type="component" value="Unassembled WGS sequence"/>
</dbReference>
<keyword evidence="3 5" id="KW-0378">Hydrolase</keyword>
<dbReference type="GO" id="GO:0005737">
    <property type="term" value="C:cytoplasm"/>
    <property type="evidence" value="ECO:0007669"/>
    <property type="project" value="UniProtKB-SubCell"/>
</dbReference>
<evidence type="ECO:0000256" key="7">
    <source>
        <dbReference type="SAM" id="Coils"/>
    </source>
</evidence>
<evidence type="ECO:0000256" key="6">
    <source>
        <dbReference type="RuleBase" id="RU004355"/>
    </source>
</evidence>
<evidence type="ECO:0000256" key="1">
    <source>
        <dbReference type="ARBA" id="ARBA00022490"/>
    </source>
</evidence>
<dbReference type="InterPro" id="IPR025824">
    <property type="entry name" value="OB-fold_nuc-bd_dom"/>
</dbReference>
<reference evidence="11" key="1">
    <citation type="submission" date="2016-10" db="EMBL/GenBank/DDBJ databases">
        <authorList>
            <person name="Varghese N."/>
            <person name="Submissions S."/>
        </authorList>
    </citation>
    <scope>NUCLEOTIDE SEQUENCE [LARGE SCALE GENOMIC DNA]</scope>
    <source>
        <strain evidence="11">DSM 16108</strain>
    </source>
</reference>
<dbReference type="HAMAP" id="MF_00378">
    <property type="entry name" value="Exonuc_7_L"/>
    <property type="match status" value="1"/>
</dbReference>
<comment type="catalytic activity">
    <reaction evidence="5 6">
        <text>Exonucleolytic cleavage in either 5'- to 3'- or 3'- to 5'-direction to yield nucleoside 5'-phosphates.</text>
        <dbReference type="EC" id="3.1.11.6"/>
    </reaction>
</comment>
<evidence type="ECO:0000256" key="5">
    <source>
        <dbReference type="HAMAP-Rule" id="MF_00378"/>
    </source>
</evidence>
<keyword evidence="7" id="KW-0175">Coiled coil</keyword>
<dbReference type="GO" id="GO:0006308">
    <property type="term" value="P:DNA catabolic process"/>
    <property type="evidence" value="ECO:0007669"/>
    <property type="project" value="UniProtKB-UniRule"/>
</dbReference>
<keyword evidence="2 5" id="KW-0540">Nuclease</keyword>